<accession>A0ABX0UHZ7</accession>
<dbReference type="EMBL" id="JAASQJ010000001">
    <property type="protein sequence ID" value="NIJ51674.1"/>
    <property type="molecule type" value="Genomic_DNA"/>
</dbReference>
<evidence type="ECO:0000313" key="2">
    <source>
        <dbReference type="Proteomes" id="UP001179181"/>
    </source>
</evidence>
<dbReference type="Proteomes" id="UP001179181">
    <property type="component" value="Unassembled WGS sequence"/>
</dbReference>
<comment type="caution">
    <text evidence="1">The sequence shown here is derived from an EMBL/GenBank/DDBJ whole genome shotgun (WGS) entry which is preliminary data.</text>
</comment>
<organism evidence="1 2">
    <name type="scientific">Dyadobacter arcticus</name>
    <dbReference type="NCBI Taxonomy" id="1078754"/>
    <lineage>
        <taxon>Bacteria</taxon>
        <taxon>Pseudomonadati</taxon>
        <taxon>Bacteroidota</taxon>
        <taxon>Cytophagia</taxon>
        <taxon>Cytophagales</taxon>
        <taxon>Spirosomataceae</taxon>
        <taxon>Dyadobacter</taxon>
    </lineage>
</organism>
<sequence>MGVSLIRLKINQQLFLMKNVKFDVLAENTKGI</sequence>
<name>A0ABX0UHZ7_9BACT</name>
<evidence type="ECO:0000313" key="1">
    <source>
        <dbReference type="EMBL" id="NIJ51674.1"/>
    </source>
</evidence>
<reference evidence="1 2" key="1">
    <citation type="submission" date="2020-03" db="EMBL/GenBank/DDBJ databases">
        <title>Genomic Encyclopedia of Type Strains, Phase IV (KMG-IV): sequencing the most valuable type-strain genomes for metagenomic binning, comparative biology and taxonomic classification.</title>
        <authorList>
            <person name="Goeker M."/>
        </authorList>
    </citation>
    <scope>NUCLEOTIDE SEQUENCE [LARGE SCALE GENOMIC DNA]</scope>
    <source>
        <strain evidence="1 2">DSM 102865</strain>
    </source>
</reference>
<proteinExistence type="predicted"/>
<gene>
    <name evidence="1" type="ORF">FHS68_000830</name>
</gene>
<keyword evidence="2" id="KW-1185">Reference proteome</keyword>
<protein>
    <submittedName>
        <fullName evidence="1">Uncharacterized protein</fullName>
    </submittedName>
</protein>